<gene>
    <name evidence="2" type="ORF">SYV04_30645</name>
</gene>
<dbReference type="EMBL" id="JAXIVS010000012">
    <property type="protein sequence ID" value="MDY7230793.1"/>
    <property type="molecule type" value="Genomic_DNA"/>
</dbReference>
<name>A0ABU5HBD9_9BACT</name>
<keyword evidence="1" id="KW-0732">Signal</keyword>
<evidence type="ECO:0000313" key="3">
    <source>
        <dbReference type="Proteomes" id="UP001291309"/>
    </source>
</evidence>
<keyword evidence="3" id="KW-1185">Reference proteome</keyword>
<dbReference type="RefSeq" id="WP_321549506.1">
    <property type="nucleotide sequence ID" value="NZ_JAXIVS010000012.1"/>
</dbReference>
<evidence type="ECO:0000313" key="2">
    <source>
        <dbReference type="EMBL" id="MDY7230793.1"/>
    </source>
</evidence>
<evidence type="ECO:0000256" key="1">
    <source>
        <dbReference type="SAM" id="SignalP"/>
    </source>
</evidence>
<comment type="caution">
    <text evidence="2">The sequence shown here is derived from an EMBL/GenBank/DDBJ whole genome shotgun (WGS) entry which is preliminary data.</text>
</comment>
<dbReference type="PROSITE" id="PS51257">
    <property type="entry name" value="PROKAR_LIPOPROTEIN"/>
    <property type="match status" value="1"/>
</dbReference>
<sequence>MHTSLRLSSLLLASSLAAGCLGPETDTDTDTLQAIEQQATDPAFRVHNIVEAVRPAANYDGVAGNECIALLNPEHRLRKIILVVPAGAGGSCALSAYTAGSALSFTWGDTSVYQGSAGITAIRAALSDNDGAVHRLVGSITSEATTLAHLQSFLTQSDAQQASQLATFTGNIVHSLYDFEGQEEVLAEAAYQAVRITQTCENPGTPRLEARVHNGFVYGYIASNSGSCHSGWFSMRHTYNRNWKLVARYDYSE</sequence>
<reference evidence="2 3" key="1">
    <citation type="submission" date="2023-12" db="EMBL/GenBank/DDBJ databases">
        <title>the genome sequence of Hyalangium sp. s54d21.</title>
        <authorList>
            <person name="Zhang X."/>
        </authorList>
    </citation>
    <scope>NUCLEOTIDE SEQUENCE [LARGE SCALE GENOMIC DNA]</scope>
    <source>
        <strain evidence="3">s54d21</strain>
    </source>
</reference>
<dbReference type="Proteomes" id="UP001291309">
    <property type="component" value="Unassembled WGS sequence"/>
</dbReference>
<protein>
    <recommendedName>
        <fullName evidence="4">Lipoprotein</fullName>
    </recommendedName>
</protein>
<accession>A0ABU5HBD9</accession>
<organism evidence="2 3">
    <name type="scientific">Hyalangium rubrum</name>
    <dbReference type="NCBI Taxonomy" id="3103134"/>
    <lineage>
        <taxon>Bacteria</taxon>
        <taxon>Pseudomonadati</taxon>
        <taxon>Myxococcota</taxon>
        <taxon>Myxococcia</taxon>
        <taxon>Myxococcales</taxon>
        <taxon>Cystobacterineae</taxon>
        <taxon>Archangiaceae</taxon>
        <taxon>Hyalangium</taxon>
    </lineage>
</organism>
<evidence type="ECO:0008006" key="4">
    <source>
        <dbReference type="Google" id="ProtNLM"/>
    </source>
</evidence>
<feature type="chain" id="PRO_5045292950" description="Lipoprotein" evidence="1">
    <location>
        <begin position="19"/>
        <end position="253"/>
    </location>
</feature>
<feature type="signal peptide" evidence="1">
    <location>
        <begin position="1"/>
        <end position="18"/>
    </location>
</feature>
<proteinExistence type="predicted"/>